<organism evidence="15 16">
    <name type="scientific">Stephania japonica</name>
    <dbReference type="NCBI Taxonomy" id="461633"/>
    <lineage>
        <taxon>Eukaryota</taxon>
        <taxon>Viridiplantae</taxon>
        <taxon>Streptophyta</taxon>
        <taxon>Embryophyta</taxon>
        <taxon>Tracheophyta</taxon>
        <taxon>Spermatophyta</taxon>
        <taxon>Magnoliopsida</taxon>
        <taxon>Ranunculales</taxon>
        <taxon>Menispermaceae</taxon>
        <taxon>Menispermoideae</taxon>
        <taxon>Cissampelideae</taxon>
        <taxon>Stephania</taxon>
    </lineage>
</organism>
<comment type="caution">
    <text evidence="15">The sequence shown here is derived from an EMBL/GenBank/DDBJ whole genome shotgun (WGS) entry which is preliminary data.</text>
</comment>
<dbReference type="InterPro" id="IPR001245">
    <property type="entry name" value="Ser-Thr/Tyr_kinase_cat_dom"/>
</dbReference>
<dbReference type="CDD" id="cd23509">
    <property type="entry name" value="Gnk2-like"/>
    <property type="match status" value="1"/>
</dbReference>
<dbReference type="GO" id="GO:0005524">
    <property type="term" value="F:ATP binding"/>
    <property type="evidence" value="ECO:0007669"/>
    <property type="project" value="UniProtKB-UniRule"/>
</dbReference>
<keyword evidence="12" id="KW-1133">Transmembrane helix</keyword>
<dbReference type="Gene3D" id="3.30.430.20">
    <property type="entry name" value="Gnk2 domain, C-X8-C-X2-C motif"/>
    <property type="match status" value="1"/>
</dbReference>
<sequence length="456" mass="50897">MEGKVFVESGVEVYGVAQCWRSLNKSGCRECLESARKSVVGCLPSSEGRALNVGCYVRYSTEQFYVLAQLRGDSKYARHRLVIALGSIFATVVVIGGAIIWGIKGTGKSTDDGVRSSEIFRSIKESQLSFRYNDLRKATNDFNLANKIGQGGYGSVYKGSLSDGREIAVKRLFVNTNQWLEQFFNEVNLISRVQHKNLVKLFGCSVDGPESLLVYEYLCNTSLDKFLFDSIRKAALNWRRRFDIVVGTAEGLAYLHESSEIRIIHRDIKASNILLDQRFKPKISDFGLARCFTEGQSHLSTGLAGTLGYMAPEYAVHGQLTEKADIYSYGILVLEVVTGCRNTRSATWEHFNAKTLYEMLDSSLKGQCSEEQVERVLTVGLLCTQASPNLRLPMWKVVEMLTSMTAELPIPSQPPYINIKSVDYSSDCSRTTYMYSSSSKSPVSVNEMSMSIMHGR</sequence>
<dbReference type="InterPro" id="IPR000719">
    <property type="entry name" value="Prot_kinase_dom"/>
</dbReference>
<keyword evidence="2" id="KW-0808">Transferase</keyword>
<evidence type="ECO:0000313" key="16">
    <source>
        <dbReference type="Proteomes" id="UP001417504"/>
    </source>
</evidence>
<keyword evidence="12" id="KW-0472">Membrane</keyword>
<evidence type="ECO:0000256" key="8">
    <source>
        <dbReference type="ARBA" id="ARBA00023170"/>
    </source>
</evidence>
<feature type="transmembrane region" description="Helical" evidence="12">
    <location>
        <begin position="81"/>
        <end position="103"/>
    </location>
</feature>
<dbReference type="Gene3D" id="3.30.200.20">
    <property type="entry name" value="Phosphorylase Kinase, domain 1"/>
    <property type="match status" value="1"/>
</dbReference>
<keyword evidence="1 11" id="KW-0723">Serine/threonine-protein kinase</keyword>
<keyword evidence="9" id="KW-0325">Glycoprotein</keyword>
<evidence type="ECO:0000256" key="5">
    <source>
        <dbReference type="ARBA" id="ARBA00022741"/>
    </source>
</evidence>
<dbReference type="FunFam" id="3.30.200.20:FF:000177">
    <property type="entry name" value="Cysteine-rich receptor-like protein kinase 2"/>
    <property type="match status" value="1"/>
</dbReference>
<dbReference type="SMART" id="SM00220">
    <property type="entry name" value="S_TKc"/>
    <property type="match status" value="1"/>
</dbReference>
<dbReference type="PROSITE" id="PS50011">
    <property type="entry name" value="PROTEIN_KINASE_DOM"/>
    <property type="match status" value="1"/>
</dbReference>
<dbReference type="GO" id="GO:0004674">
    <property type="term" value="F:protein serine/threonine kinase activity"/>
    <property type="evidence" value="ECO:0007669"/>
    <property type="project" value="UniProtKB-KW"/>
</dbReference>
<evidence type="ECO:0000259" key="14">
    <source>
        <dbReference type="PROSITE" id="PS51473"/>
    </source>
</evidence>
<reference evidence="15 16" key="1">
    <citation type="submission" date="2024-01" db="EMBL/GenBank/DDBJ databases">
        <title>Genome assemblies of Stephania.</title>
        <authorList>
            <person name="Yang L."/>
        </authorList>
    </citation>
    <scope>NUCLEOTIDE SEQUENCE [LARGE SCALE GENOMIC DNA]</scope>
    <source>
        <strain evidence="15">QJT</strain>
        <tissue evidence="15">Leaf</tissue>
    </source>
</reference>
<dbReference type="PROSITE" id="PS51473">
    <property type="entry name" value="GNK2"/>
    <property type="match status" value="1"/>
</dbReference>
<comment type="similarity">
    <text evidence="11">Belongs to the protein kinase superfamily.</text>
</comment>
<dbReference type="PROSITE" id="PS00108">
    <property type="entry name" value="PROTEIN_KINASE_ST"/>
    <property type="match status" value="1"/>
</dbReference>
<feature type="domain" description="Gnk2-homologous" evidence="14">
    <location>
        <begin position="1"/>
        <end position="64"/>
    </location>
</feature>
<dbReference type="InterPro" id="IPR002902">
    <property type="entry name" value="GNK2"/>
</dbReference>
<dbReference type="PROSITE" id="PS00107">
    <property type="entry name" value="PROTEIN_KINASE_ATP"/>
    <property type="match status" value="1"/>
</dbReference>
<proteinExistence type="inferred from homology"/>
<evidence type="ECO:0000256" key="7">
    <source>
        <dbReference type="ARBA" id="ARBA00022840"/>
    </source>
</evidence>
<dbReference type="SUPFAM" id="SSF56112">
    <property type="entry name" value="Protein kinase-like (PK-like)"/>
    <property type="match status" value="1"/>
</dbReference>
<evidence type="ECO:0000256" key="4">
    <source>
        <dbReference type="ARBA" id="ARBA00022737"/>
    </source>
</evidence>
<dbReference type="Proteomes" id="UP001417504">
    <property type="component" value="Unassembled WGS sequence"/>
</dbReference>
<dbReference type="EMBL" id="JBBNAE010000002">
    <property type="protein sequence ID" value="KAK9147053.1"/>
    <property type="molecule type" value="Genomic_DNA"/>
</dbReference>
<dbReference type="InterPro" id="IPR038408">
    <property type="entry name" value="GNK2_sf"/>
</dbReference>
<dbReference type="InterPro" id="IPR052059">
    <property type="entry name" value="CR_Ser/Thr_kinase"/>
</dbReference>
<gene>
    <name evidence="15" type="ORF">Sjap_006956</name>
</gene>
<feature type="binding site" evidence="10">
    <location>
        <position position="170"/>
    </location>
    <ligand>
        <name>ATP</name>
        <dbReference type="ChEBI" id="CHEBI:30616"/>
    </ligand>
</feature>
<keyword evidence="7 10" id="KW-0067">ATP-binding</keyword>
<keyword evidence="4" id="KW-0677">Repeat</keyword>
<evidence type="ECO:0000256" key="9">
    <source>
        <dbReference type="ARBA" id="ARBA00023180"/>
    </source>
</evidence>
<dbReference type="InterPro" id="IPR008271">
    <property type="entry name" value="Ser/Thr_kinase_AS"/>
</dbReference>
<evidence type="ECO:0000256" key="6">
    <source>
        <dbReference type="ARBA" id="ARBA00022777"/>
    </source>
</evidence>
<keyword evidence="6" id="KW-0418">Kinase</keyword>
<dbReference type="Pfam" id="PF07714">
    <property type="entry name" value="PK_Tyr_Ser-Thr"/>
    <property type="match status" value="1"/>
</dbReference>
<dbReference type="Pfam" id="PF01657">
    <property type="entry name" value="Stress-antifung"/>
    <property type="match status" value="1"/>
</dbReference>
<name>A0AAP0PJG2_9MAGN</name>
<keyword evidence="3" id="KW-0732">Signal</keyword>
<dbReference type="FunFam" id="1.10.510.10:FF:000336">
    <property type="entry name" value="Cysteine-rich receptor-like protein kinase 2"/>
    <property type="match status" value="1"/>
</dbReference>
<accession>A0AAP0PJG2</accession>
<dbReference type="InterPro" id="IPR017441">
    <property type="entry name" value="Protein_kinase_ATP_BS"/>
</dbReference>
<feature type="domain" description="Protein kinase" evidence="13">
    <location>
        <begin position="142"/>
        <end position="417"/>
    </location>
</feature>
<evidence type="ECO:0000313" key="15">
    <source>
        <dbReference type="EMBL" id="KAK9147053.1"/>
    </source>
</evidence>
<dbReference type="AlphaFoldDB" id="A0AAP0PJG2"/>
<evidence type="ECO:0000256" key="1">
    <source>
        <dbReference type="ARBA" id="ARBA00022527"/>
    </source>
</evidence>
<dbReference type="PANTHER" id="PTHR47973">
    <property type="entry name" value="CYSTEINE-RICH RECEPTOR-LIKE PROTEIN KINASE 3"/>
    <property type="match status" value="1"/>
</dbReference>
<evidence type="ECO:0000259" key="13">
    <source>
        <dbReference type="PROSITE" id="PS50011"/>
    </source>
</evidence>
<evidence type="ECO:0008006" key="17">
    <source>
        <dbReference type="Google" id="ProtNLM"/>
    </source>
</evidence>
<keyword evidence="5 10" id="KW-0547">Nucleotide-binding</keyword>
<evidence type="ECO:0000256" key="11">
    <source>
        <dbReference type="RuleBase" id="RU000304"/>
    </source>
</evidence>
<dbReference type="CDD" id="cd14066">
    <property type="entry name" value="STKc_IRAK"/>
    <property type="match status" value="1"/>
</dbReference>
<evidence type="ECO:0000256" key="3">
    <source>
        <dbReference type="ARBA" id="ARBA00022729"/>
    </source>
</evidence>
<dbReference type="Gene3D" id="1.10.510.10">
    <property type="entry name" value="Transferase(Phosphotransferase) domain 1"/>
    <property type="match status" value="1"/>
</dbReference>
<keyword evidence="8" id="KW-0675">Receptor</keyword>
<dbReference type="InterPro" id="IPR011009">
    <property type="entry name" value="Kinase-like_dom_sf"/>
</dbReference>
<evidence type="ECO:0000256" key="12">
    <source>
        <dbReference type="SAM" id="Phobius"/>
    </source>
</evidence>
<evidence type="ECO:0000256" key="2">
    <source>
        <dbReference type="ARBA" id="ARBA00022679"/>
    </source>
</evidence>
<keyword evidence="12" id="KW-0812">Transmembrane</keyword>
<protein>
    <recommendedName>
        <fullName evidence="17">Cysteine-rich receptor-like protein kinase 2</fullName>
    </recommendedName>
</protein>
<keyword evidence="16" id="KW-1185">Reference proteome</keyword>
<evidence type="ECO:0000256" key="10">
    <source>
        <dbReference type="PROSITE-ProRule" id="PRU10141"/>
    </source>
</evidence>